<dbReference type="Proteomes" id="UP000694865">
    <property type="component" value="Unplaced"/>
</dbReference>
<keyword evidence="10" id="KW-1185">Reference proteome</keyword>
<keyword evidence="6 9" id="KW-1133">Transmembrane helix</keyword>
<evidence type="ECO:0000256" key="8">
    <source>
        <dbReference type="ARBA" id="ARBA00023136"/>
    </source>
</evidence>
<evidence type="ECO:0000256" key="6">
    <source>
        <dbReference type="ARBA" id="ARBA00022989"/>
    </source>
</evidence>
<name>A0ABM0GPP3_SACKO</name>
<comment type="similarity">
    <text evidence="2">Belongs to the TMEM186 family.</text>
</comment>
<keyword evidence="4 9" id="KW-0812">Transmembrane</keyword>
<keyword evidence="5" id="KW-0999">Mitochondrion inner membrane</keyword>
<evidence type="ECO:0000256" key="2">
    <source>
        <dbReference type="ARBA" id="ARBA00007020"/>
    </source>
</evidence>
<dbReference type="PANTHER" id="PTHR13603:SF1">
    <property type="entry name" value="TRANSMEMBRANE PROTEIN 186"/>
    <property type="match status" value="1"/>
</dbReference>
<keyword evidence="7" id="KW-0496">Mitochondrion</keyword>
<sequence length="231" mass="26751">MVYCHRVLQSILQLTQKSCRLNIYYMYVVTAHRGVHSRNSQVLFNCVKSKEHLSALTCRNLLATRMLSKDVNLDDEFTVIYKLPFIRALRSFSRVKILQTAITVASIPPLLYCYNSDIISLYATMYSLSLAGFATLMLYSTSFYSRRIIGVMAINTDLTMLRVSHLTFWGHRVDFTIPVVNVVPSLEVGDRPHETLRKFKKYGSDELMYYTLRFGYILDKEKFEYVFGALT</sequence>
<evidence type="ECO:0000256" key="7">
    <source>
        <dbReference type="ARBA" id="ARBA00023128"/>
    </source>
</evidence>
<organism evidence="10 11">
    <name type="scientific">Saccoglossus kowalevskii</name>
    <name type="common">Acorn worm</name>
    <dbReference type="NCBI Taxonomy" id="10224"/>
    <lineage>
        <taxon>Eukaryota</taxon>
        <taxon>Metazoa</taxon>
        <taxon>Hemichordata</taxon>
        <taxon>Enteropneusta</taxon>
        <taxon>Harrimaniidae</taxon>
        <taxon>Saccoglossus</taxon>
    </lineage>
</organism>
<evidence type="ECO:0000256" key="5">
    <source>
        <dbReference type="ARBA" id="ARBA00022792"/>
    </source>
</evidence>
<feature type="transmembrane region" description="Helical" evidence="9">
    <location>
        <begin position="95"/>
        <end position="112"/>
    </location>
</feature>
<accession>A0ABM0GPP3</accession>
<evidence type="ECO:0000313" key="11">
    <source>
        <dbReference type="RefSeq" id="XP_002734577.1"/>
    </source>
</evidence>
<evidence type="ECO:0000313" key="10">
    <source>
        <dbReference type="Proteomes" id="UP000694865"/>
    </source>
</evidence>
<evidence type="ECO:0000256" key="9">
    <source>
        <dbReference type="SAM" id="Phobius"/>
    </source>
</evidence>
<keyword evidence="8 9" id="KW-0472">Membrane</keyword>
<dbReference type="GeneID" id="100376773"/>
<reference evidence="11" key="1">
    <citation type="submission" date="2025-08" db="UniProtKB">
        <authorList>
            <consortium name="RefSeq"/>
        </authorList>
    </citation>
    <scope>IDENTIFICATION</scope>
    <source>
        <tissue evidence="11">Testes</tissue>
    </source>
</reference>
<evidence type="ECO:0000256" key="3">
    <source>
        <dbReference type="ARBA" id="ARBA00014604"/>
    </source>
</evidence>
<comment type="subcellular location">
    <subcellularLocation>
        <location evidence="1">Mitochondrion inner membrane</location>
        <topology evidence="1">Multi-pass membrane protein</topology>
    </subcellularLocation>
</comment>
<evidence type="ECO:0000256" key="1">
    <source>
        <dbReference type="ARBA" id="ARBA00004448"/>
    </source>
</evidence>
<dbReference type="PANTHER" id="PTHR13603">
    <property type="entry name" value="TRANSMEMBRANE PROTEIN 186"/>
    <property type="match status" value="1"/>
</dbReference>
<gene>
    <name evidence="11" type="primary">LOC100376773</name>
</gene>
<dbReference type="RefSeq" id="XP_002734577.1">
    <property type="nucleotide sequence ID" value="XM_002734531.2"/>
</dbReference>
<feature type="transmembrane region" description="Helical" evidence="9">
    <location>
        <begin position="118"/>
        <end position="139"/>
    </location>
</feature>
<proteinExistence type="inferred from homology"/>
<protein>
    <recommendedName>
        <fullName evidence="3">Transmembrane protein 186</fullName>
    </recommendedName>
</protein>
<dbReference type="InterPro" id="IPR026571">
    <property type="entry name" value="Tmem186"/>
</dbReference>
<evidence type="ECO:0000256" key="4">
    <source>
        <dbReference type="ARBA" id="ARBA00022692"/>
    </source>
</evidence>